<proteinExistence type="predicted"/>
<dbReference type="EMBL" id="JBHFFA010000008">
    <property type="protein sequence ID" value="KAL2608740.1"/>
    <property type="molecule type" value="Genomic_DNA"/>
</dbReference>
<dbReference type="AlphaFoldDB" id="A0ABD1XIZ5"/>
<comment type="caution">
    <text evidence="1">The sequence shown here is derived from an EMBL/GenBank/DDBJ whole genome shotgun (WGS) entry which is preliminary data.</text>
</comment>
<protein>
    <submittedName>
        <fullName evidence="1">Uncharacterized protein</fullName>
    </submittedName>
</protein>
<accession>A0ABD1XIZ5</accession>
<evidence type="ECO:0000313" key="1">
    <source>
        <dbReference type="EMBL" id="KAL2608740.1"/>
    </source>
</evidence>
<dbReference type="Proteomes" id="UP001605036">
    <property type="component" value="Unassembled WGS sequence"/>
</dbReference>
<gene>
    <name evidence="1" type="ORF">R1flu_027313</name>
</gene>
<organism evidence="1 2">
    <name type="scientific">Riccia fluitans</name>
    <dbReference type="NCBI Taxonomy" id="41844"/>
    <lineage>
        <taxon>Eukaryota</taxon>
        <taxon>Viridiplantae</taxon>
        <taxon>Streptophyta</taxon>
        <taxon>Embryophyta</taxon>
        <taxon>Marchantiophyta</taxon>
        <taxon>Marchantiopsida</taxon>
        <taxon>Marchantiidae</taxon>
        <taxon>Marchantiales</taxon>
        <taxon>Ricciaceae</taxon>
        <taxon>Riccia</taxon>
    </lineage>
</organism>
<name>A0ABD1XIZ5_9MARC</name>
<reference evidence="1 2" key="1">
    <citation type="submission" date="2024-09" db="EMBL/GenBank/DDBJ databases">
        <title>Chromosome-scale assembly of Riccia fluitans.</title>
        <authorList>
            <person name="Paukszto L."/>
            <person name="Sawicki J."/>
            <person name="Karawczyk K."/>
            <person name="Piernik-Szablinska J."/>
            <person name="Szczecinska M."/>
            <person name="Mazdziarz M."/>
        </authorList>
    </citation>
    <scope>NUCLEOTIDE SEQUENCE [LARGE SCALE GENOMIC DNA]</scope>
    <source>
        <strain evidence="1">Rf_01</strain>
        <tissue evidence="1">Aerial parts of the thallus</tissue>
    </source>
</reference>
<keyword evidence="2" id="KW-1185">Reference proteome</keyword>
<evidence type="ECO:0000313" key="2">
    <source>
        <dbReference type="Proteomes" id="UP001605036"/>
    </source>
</evidence>
<sequence length="218" mass="23568">MDLRVDWDCGARTRGGVGGRAARVPWAGFPVFCPRGVAHSYVASTPTVRGIRAAVCPAARDRSDVRCPENDALHTYSNEPPQSVRVQSLVPTMTPADSHTTKPRAFKEEVVLTANVGEQSWTHLIFQGLARPLISFRSVGGWTLGPNWPKPIGIGAAVKPEAPRGWRGISVYSINRLQPSEVGIVGRNTNCKLTPTLSHTDGLIPSAWSNRLARSAGR</sequence>